<accession>A0A317L1E3</accession>
<reference evidence="1 2" key="1">
    <citation type="submission" date="2018-05" db="EMBL/GenBank/DDBJ databases">
        <title>Genomic analysis of Gracilibacillus dipsosauri DD1 reveals novel features of a salt-tolerant amylase.</title>
        <authorList>
            <person name="Deutch C.E."/>
            <person name="Yang S."/>
        </authorList>
    </citation>
    <scope>NUCLEOTIDE SEQUENCE [LARGE SCALE GENOMIC DNA]</scope>
    <source>
        <strain evidence="1 2">DD1</strain>
    </source>
</reference>
<dbReference type="InterPro" id="IPR027417">
    <property type="entry name" value="P-loop_NTPase"/>
</dbReference>
<dbReference type="AlphaFoldDB" id="A0A317L1E3"/>
<dbReference type="SUPFAM" id="SSF52540">
    <property type="entry name" value="P-loop containing nucleoside triphosphate hydrolases"/>
    <property type="match status" value="1"/>
</dbReference>
<evidence type="ECO:0000313" key="2">
    <source>
        <dbReference type="Proteomes" id="UP000245624"/>
    </source>
</evidence>
<evidence type="ECO:0008006" key="3">
    <source>
        <dbReference type="Google" id="ProtNLM"/>
    </source>
</evidence>
<dbReference type="Gene3D" id="3.40.50.300">
    <property type="entry name" value="P-loop containing nucleotide triphosphate hydrolases"/>
    <property type="match status" value="1"/>
</dbReference>
<dbReference type="OrthoDB" id="3760425at2"/>
<name>A0A317L1E3_9BACI</name>
<dbReference type="EMBL" id="QGTD01000005">
    <property type="protein sequence ID" value="PWU69296.1"/>
    <property type="molecule type" value="Genomic_DNA"/>
</dbReference>
<gene>
    <name evidence="1" type="ORF">DLJ74_04735</name>
</gene>
<proteinExistence type="predicted"/>
<dbReference type="Proteomes" id="UP000245624">
    <property type="component" value="Unassembled WGS sequence"/>
</dbReference>
<sequence length="329" mass="39595">MNFDLIHIGMMKTATTYMQKIWLRDPNYCLSNKGSNEYLHHLRREVRKGKMNSLIKTDISTDRPKQDNQIMILSNEGFSTAFLNEIRRQQRVWKFIDYTSSQLRYKTRTNQLLITVREPISWIRSIYIQSIKQGWSGSAQDFVEEQGLFLFYSLQLKMILRYYKRYFEKILVLPFELLKENEDKFWHTITDTFQFPAIETRIENKLNQSLDLEKAFLLSYLNQMPPDENEKLLNFVPYDNVMEKYESLKIHSLYRKLVERATNSDIAKLYNLLELETPKANFFEFRLQDNFIKSIQKNYLNCLKRYIDPAFVLQYQQSFDQYIKQNPSS</sequence>
<protein>
    <recommendedName>
        <fullName evidence="3">Sulfotransferase domain-containing protein</fullName>
    </recommendedName>
</protein>
<dbReference type="RefSeq" id="WP_109983554.1">
    <property type="nucleotide sequence ID" value="NZ_QGTD01000005.1"/>
</dbReference>
<comment type="caution">
    <text evidence="1">The sequence shown here is derived from an EMBL/GenBank/DDBJ whole genome shotgun (WGS) entry which is preliminary data.</text>
</comment>
<organism evidence="1 2">
    <name type="scientific">Gracilibacillus dipsosauri</name>
    <dbReference type="NCBI Taxonomy" id="178340"/>
    <lineage>
        <taxon>Bacteria</taxon>
        <taxon>Bacillati</taxon>
        <taxon>Bacillota</taxon>
        <taxon>Bacilli</taxon>
        <taxon>Bacillales</taxon>
        <taxon>Bacillaceae</taxon>
        <taxon>Gracilibacillus</taxon>
    </lineage>
</organism>
<evidence type="ECO:0000313" key="1">
    <source>
        <dbReference type="EMBL" id="PWU69296.1"/>
    </source>
</evidence>
<keyword evidence="2" id="KW-1185">Reference proteome</keyword>